<keyword evidence="2" id="KW-1185">Reference proteome</keyword>
<protein>
    <recommendedName>
        <fullName evidence="3">Erythromycin esterase family protein</fullName>
    </recommendedName>
</protein>
<dbReference type="Proteomes" id="UP000272117">
    <property type="component" value="Unassembled WGS sequence"/>
</dbReference>
<name>A0A3M9MEF6_9BACT</name>
<dbReference type="RefSeq" id="WP_123128496.1">
    <property type="nucleotide sequence ID" value="NZ_RJJD01000015.1"/>
</dbReference>
<evidence type="ECO:0000313" key="2">
    <source>
        <dbReference type="Proteomes" id="UP000272117"/>
    </source>
</evidence>
<dbReference type="AlphaFoldDB" id="A0A3M9MEF6"/>
<gene>
    <name evidence="1" type="ORF">EFB08_18775</name>
</gene>
<comment type="caution">
    <text evidence="1">The sequence shown here is derived from an EMBL/GenBank/DDBJ whole genome shotgun (WGS) entry which is preliminary data.</text>
</comment>
<dbReference type="OrthoDB" id="699839at2"/>
<evidence type="ECO:0000313" key="1">
    <source>
        <dbReference type="EMBL" id="RNI23575.1"/>
    </source>
</evidence>
<reference evidence="1 2" key="1">
    <citation type="submission" date="2018-11" db="EMBL/GenBank/DDBJ databases">
        <title>Rufibacter latericius sp. nov., isolated from water in Baiyang Lake.</title>
        <authorList>
            <person name="Yang Y."/>
        </authorList>
    </citation>
    <scope>NUCLEOTIDE SEQUENCE [LARGE SCALE GENOMIC DNA]</scope>
    <source>
        <strain evidence="1 2">R-22-1c-1</strain>
    </source>
</reference>
<sequence length="442" mass="49982">MKKILKRIALFVLLTPVVLLVLVFVVYGIYALLAVGGESSPHQAYLLKHKQEVNLQESSPTFPIFDSAFYQKQIFFLGEAHGTAAPQALDFALLQHLNQRVGLRHYLAEVDYSQAYFLNQYLRSGDERHLQTVFQFWVKHNAQWGNQNFYDKIKKIRALNQTLPADQQINVLGVDRLQDLEATHLFLKEIVGKLPEKVLQDAAFSVLQEIVSTDTLKEETLSSMAAQLLPTLSNEGFTKAIPEDIRFDLQHTLQNIAYYKDQSRRDSVMHLNLNTVVKARHLEEAKLYGMWGLFHTLPVELERGVPFAFYLQKENSPFRGKTVSIGVYTIDSENMMPAASLPGFLSKGERYVNSTLANNDGPMVFVNGIKDLRATSRENSLTLFKTDAPDSPYQTSSRLASIKVLFPNQSIAFAGENPRVTQVFQYVCLVRNSPALTPLPLL</sequence>
<dbReference type="EMBL" id="RJJD01000015">
    <property type="protein sequence ID" value="RNI23575.1"/>
    <property type="molecule type" value="Genomic_DNA"/>
</dbReference>
<dbReference type="Gene3D" id="3.30.1870.10">
    <property type="entry name" value="EreA-like, domain 2"/>
    <property type="match status" value="1"/>
</dbReference>
<evidence type="ECO:0008006" key="3">
    <source>
        <dbReference type="Google" id="ProtNLM"/>
    </source>
</evidence>
<proteinExistence type="predicted"/>
<accession>A0A3M9MEF6</accession>
<organism evidence="1 2">
    <name type="scientific">Rufibacter latericius</name>
    <dbReference type="NCBI Taxonomy" id="2487040"/>
    <lineage>
        <taxon>Bacteria</taxon>
        <taxon>Pseudomonadati</taxon>
        <taxon>Bacteroidota</taxon>
        <taxon>Cytophagia</taxon>
        <taxon>Cytophagales</taxon>
        <taxon>Hymenobacteraceae</taxon>
        <taxon>Rufibacter</taxon>
    </lineage>
</organism>
<dbReference type="SUPFAM" id="SSF159501">
    <property type="entry name" value="EreA/ChaN-like"/>
    <property type="match status" value="1"/>
</dbReference>